<dbReference type="Proteomes" id="UP000188181">
    <property type="component" value="Chromosome"/>
</dbReference>
<reference evidence="9" key="1">
    <citation type="submission" date="2017-02" db="EMBL/GenBank/DDBJ databases">
        <title>Comparative genomics and description of representatives of a novel lineage of planctomycetes thriving in anoxic sediments.</title>
        <authorList>
            <person name="Spring S."/>
            <person name="Bunk B."/>
            <person name="Sproer C."/>
        </authorList>
    </citation>
    <scope>NUCLEOTIDE SEQUENCE [LARGE SCALE GENOMIC DNA]</scope>
    <source>
        <strain evidence="9">SM-Chi-D1</strain>
    </source>
</reference>
<dbReference type="Pfam" id="PF12038">
    <property type="entry name" value="QTMAN_N"/>
    <property type="match status" value="1"/>
</dbReference>
<dbReference type="STRING" id="1851148.SMSP2_00961"/>
<evidence type="ECO:0000313" key="8">
    <source>
        <dbReference type="EMBL" id="AQQ70607.1"/>
    </source>
</evidence>
<evidence type="ECO:0000259" key="7">
    <source>
        <dbReference type="Pfam" id="PF12038"/>
    </source>
</evidence>
<dbReference type="KEGG" id="pbas:SMSP2_00961"/>
<protein>
    <recommendedName>
        <fullName evidence="5">tRNA-queuosine alpha-mannosyltransferase</fullName>
        <ecNumber evidence="4">2.4.1.110</ecNumber>
    </recommendedName>
</protein>
<proteinExistence type="inferred from homology"/>
<feature type="domain" description="tRNA-queuosine alpha-mannosyltransferase N-terminal" evidence="7">
    <location>
        <begin position="2"/>
        <end position="95"/>
    </location>
</feature>
<dbReference type="AlphaFoldDB" id="A0A1Q2ME74"/>
<dbReference type="GO" id="GO:0016438">
    <property type="term" value="F:tRNA-queuosine(34) beta-mannosyltransferase activity"/>
    <property type="evidence" value="ECO:0007669"/>
    <property type="project" value="UniProtKB-EC"/>
</dbReference>
<comment type="catalytic activity">
    <reaction evidence="6">
        <text>queuosine(34) in tRNA(Asp) + GDP-alpha-D-mannose = O-4''-alpha-D-mannosylqueuosine(34) in tRNA(Asp) + GDP + H(+)</text>
        <dbReference type="Rhea" id="RHEA:12885"/>
        <dbReference type="Rhea" id="RHEA-COMP:18572"/>
        <dbReference type="Rhea" id="RHEA-COMP:18581"/>
        <dbReference type="ChEBI" id="CHEBI:15378"/>
        <dbReference type="ChEBI" id="CHEBI:57527"/>
        <dbReference type="ChEBI" id="CHEBI:58189"/>
        <dbReference type="ChEBI" id="CHEBI:194431"/>
        <dbReference type="ChEBI" id="CHEBI:194442"/>
        <dbReference type="EC" id="2.4.1.110"/>
    </reaction>
    <physiologicalReaction direction="left-to-right" evidence="6">
        <dbReference type="Rhea" id="RHEA:12886"/>
    </physiologicalReaction>
</comment>
<keyword evidence="9" id="KW-1185">Reference proteome</keyword>
<keyword evidence="3" id="KW-0808">Transferase</keyword>
<organism evidence="8 9">
    <name type="scientific">Limihaloglobus sulfuriphilus</name>
    <dbReference type="NCBI Taxonomy" id="1851148"/>
    <lineage>
        <taxon>Bacteria</taxon>
        <taxon>Pseudomonadati</taxon>
        <taxon>Planctomycetota</taxon>
        <taxon>Phycisphaerae</taxon>
        <taxon>Sedimentisphaerales</taxon>
        <taxon>Sedimentisphaeraceae</taxon>
        <taxon>Limihaloglobus</taxon>
    </lineage>
</organism>
<evidence type="ECO:0000256" key="3">
    <source>
        <dbReference type="ARBA" id="ARBA00022679"/>
    </source>
</evidence>
<dbReference type="EC" id="2.4.1.110" evidence="4"/>
<evidence type="ECO:0000256" key="5">
    <source>
        <dbReference type="ARBA" id="ARBA00044539"/>
    </source>
</evidence>
<dbReference type="InterPro" id="IPR051862">
    <property type="entry name" value="GT-like_domain_containing_1"/>
</dbReference>
<keyword evidence="2" id="KW-0328">Glycosyltransferase</keyword>
<dbReference type="PANTHER" id="PTHR13615:SF3">
    <property type="entry name" value="GLYCOSYLTRANSFERASE-LIKE DOMAIN-CONTAINING PROTEIN 1"/>
    <property type="match status" value="1"/>
</dbReference>
<dbReference type="InterPro" id="IPR022701">
    <property type="entry name" value="QTMAN_N"/>
</dbReference>
<evidence type="ECO:0000256" key="6">
    <source>
        <dbReference type="ARBA" id="ARBA00048439"/>
    </source>
</evidence>
<gene>
    <name evidence="8" type="ORF">SMSP2_00961</name>
</gene>
<dbReference type="PANTHER" id="PTHR13615">
    <property type="entry name" value="GLYCOSYLTRANSFERASE-LIKE 1"/>
    <property type="match status" value="1"/>
</dbReference>
<accession>A0A1Q2ME74</accession>
<evidence type="ECO:0000313" key="9">
    <source>
        <dbReference type="Proteomes" id="UP000188181"/>
    </source>
</evidence>
<sequence length="105" mass="12117">MKILAIEPYYGGSHKAFLDGWIANSRHDWHVMGLGPHKWKWRMRGAAVTFARQLKNLPAKSIDFDIIFCSSMLNLAEFLGLARQEIQNIPALLYFRKPDYISIPI</sequence>
<name>A0A1Q2ME74_9BACT</name>
<evidence type="ECO:0000256" key="2">
    <source>
        <dbReference type="ARBA" id="ARBA00022676"/>
    </source>
</evidence>
<evidence type="ECO:0000256" key="1">
    <source>
        <dbReference type="ARBA" id="ARBA00009481"/>
    </source>
</evidence>
<dbReference type="EMBL" id="CP019646">
    <property type="protein sequence ID" value="AQQ70607.1"/>
    <property type="molecule type" value="Genomic_DNA"/>
</dbReference>
<evidence type="ECO:0000256" key="4">
    <source>
        <dbReference type="ARBA" id="ARBA00044517"/>
    </source>
</evidence>
<dbReference type="OrthoDB" id="9792163at2"/>
<comment type="similarity">
    <text evidence="1">Belongs to the glycosyltransferase group 1 family. Glycosyltransferase 4 subfamily.</text>
</comment>